<reference evidence="1 2" key="1">
    <citation type="journal article" date="2022" name="Microorganisms">
        <title>Genome Sequence and Characterization of a Xanthorhodopsin-Containing, Aerobic Anoxygenic Phototrophic Rhodobacter Species, Isolated from Mesophilic Conditions at Yellowstone National Park.</title>
        <authorList>
            <person name="Kyndt J.A."/>
            <person name="Robertson S."/>
            <person name="Shoffstall I.B."/>
            <person name="Ramaley R.F."/>
            <person name="Meyer T.E."/>
        </authorList>
    </citation>
    <scope>NUCLEOTIDE SEQUENCE [LARGE SCALE GENOMIC DNA]</scope>
    <source>
        <strain evidence="1 2">M37P</strain>
    </source>
</reference>
<accession>A0ABX0G478</accession>
<keyword evidence="2" id="KW-1185">Reference proteome</keyword>
<organism evidence="1 2">
    <name type="scientific">Rhodobacter calidifons</name>
    <dbReference type="NCBI Taxonomy" id="2715277"/>
    <lineage>
        <taxon>Bacteria</taxon>
        <taxon>Pseudomonadati</taxon>
        <taxon>Pseudomonadota</taxon>
        <taxon>Alphaproteobacteria</taxon>
        <taxon>Rhodobacterales</taxon>
        <taxon>Rhodobacter group</taxon>
        <taxon>Rhodobacter</taxon>
    </lineage>
</organism>
<name>A0ABX0G478_9RHOB</name>
<dbReference type="RefSeq" id="WP_166401728.1">
    <property type="nucleotide sequence ID" value="NZ_JAANHS010000002.1"/>
</dbReference>
<protein>
    <submittedName>
        <fullName evidence="1">Uncharacterized protein</fullName>
    </submittedName>
</protein>
<gene>
    <name evidence="1" type="ORF">G8O29_02895</name>
</gene>
<evidence type="ECO:0000313" key="1">
    <source>
        <dbReference type="EMBL" id="NHB75688.1"/>
    </source>
</evidence>
<comment type="caution">
    <text evidence="1">The sequence shown here is derived from an EMBL/GenBank/DDBJ whole genome shotgun (WGS) entry which is preliminary data.</text>
</comment>
<dbReference type="EMBL" id="JAANHS010000002">
    <property type="protein sequence ID" value="NHB75688.1"/>
    <property type="molecule type" value="Genomic_DNA"/>
</dbReference>
<dbReference type="Proteomes" id="UP001515660">
    <property type="component" value="Unassembled WGS sequence"/>
</dbReference>
<evidence type="ECO:0000313" key="2">
    <source>
        <dbReference type="Proteomes" id="UP001515660"/>
    </source>
</evidence>
<proteinExistence type="predicted"/>
<sequence>MIVLALGFFGVGVDALHSLLSHLTGTDLFGTVAQQALGMVEDGGEMLIGSLAVAFTLTDEAVAPAVSPADQPQTGAGGTSA</sequence>